<dbReference type="SUPFAM" id="SSF103473">
    <property type="entry name" value="MFS general substrate transporter"/>
    <property type="match status" value="1"/>
</dbReference>
<dbReference type="PANTHER" id="PTHR11662">
    <property type="entry name" value="SOLUTE CARRIER FAMILY 17"/>
    <property type="match status" value="1"/>
</dbReference>
<keyword evidence="7" id="KW-1185">Reference proteome</keyword>
<feature type="transmembrane region" description="Helical" evidence="5">
    <location>
        <begin position="43"/>
        <end position="61"/>
    </location>
</feature>
<reference evidence="6" key="3">
    <citation type="submission" date="2025-09" db="UniProtKB">
        <authorList>
            <consortium name="Ensembl"/>
        </authorList>
    </citation>
    <scope>IDENTIFICATION</scope>
</reference>
<sequence length="86" mass="9157">MAPKYGGIMYSFSNTLACCISLAAPQMVGVILGDGALSNWRAVFYSTAAVTAFGLAVYLIFGTSDEETWSRSTNAENSSSNETEKN</sequence>
<keyword evidence="3 5" id="KW-1133">Transmembrane helix</keyword>
<organism evidence="6 7">
    <name type="scientific">Ciona savignyi</name>
    <name type="common">Pacific transparent sea squirt</name>
    <dbReference type="NCBI Taxonomy" id="51511"/>
    <lineage>
        <taxon>Eukaryota</taxon>
        <taxon>Metazoa</taxon>
        <taxon>Chordata</taxon>
        <taxon>Tunicata</taxon>
        <taxon>Ascidiacea</taxon>
        <taxon>Phlebobranchia</taxon>
        <taxon>Cionidae</taxon>
        <taxon>Ciona</taxon>
    </lineage>
</organism>
<dbReference type="Ensembl" id="ENSCSAVT00000003637.1">
    <property type="protein sequence ID" value="ENSCSAVP00000003582.1"/>
    <property type="gene ID" value="ENSCSAVG00000002131.1"/>
</dbReference>
<dbReference type="InParanoid" id="H2YE34"/>
<dbReference type="InterPro" id="IPR036259">
    <property type="entry name" value="MFS_trans_sf"/>
</dbReference>
<keyword evidence="4 5" id="KW-0472">Membrane</keyword>
<comment type="subcellular location">
    <subcellularLocation>
        <location evidence="1">Membrane</location>
        <topology evidence="1">Multi-pass membrane protein</topology>
    </subcellularLocation>
</comment>
<dbReference type="AlphaFoldDB" id="H2YE34"/>
<accession>H2YE34</accession>
<dbReference type="GeneTree" id="ENSGT00940000173894"/>
<reference evidence="7" key="1">
    <citation type="submission" date="2003-08" db="EMBL/GenBank/DDBJ databases">
        <authorList>
            <person name="Birren B."/>
            <person name="Nusbaum C."/>
            <person name="Abebe A."/>
            <person name="Abouelleil A."/>
            <person name="Adekoya E."/>
            <person name="Ait-zahra M."/>
            <person name="Allen N."/>
            <person name="Allen T."/>
            <person name="An P."/>
            <person name="Anderson M."/>
            <person name="Anderson S."/>
            <person name="Arachchi H."/>
            <person name="Armbruster J."/>
            <person name="Bachantsang P."/>
            <person name="Baldwin J."/>
            <person name="Barry A."/>
            <person name="Bayul T."/>
            <person name="Blitshsteyn B."/>
            <person name="Bloom T."/>
            <person name="Blye J."/>
            <person name="Boguslavskiy L."/>
            <person name="Borowsky M."/>
            <person name="Boukhgalter B."/>
            <person name="Brunache A."/>
            <person name="Butler J."/>
            <person name="Calixte N."/>
            <person name="Calvo S."/>
            <person name="Camarata J."/>
            <person name="Campo K."/>
            <person name="Chang J."/>
            <person name="Cheshatsang Y."/>
            <person name="Citroen M."/>
            <person name="Collymore A."/>
            <person name="Considine T."/>
            <person name="Cook A."/>
            <person name="Cooke P."/>
            <person name="Corum B."/>
            <person name="Cuomo C."/>
            <person name="David R."/>
            <person name="Dawoe T."/>
            <person name="Degray S."/>
            <person name="Dodge S."/>
            <person name="Dooley K."/>
            <person name="Dorje P."/>
            <person name="Dorjee K."/>
            <person name="Dorris L."/>
            <person name="Duffey N."/>
            <person name="Dupes A."/>
            <person name="Elkins T."/>
            <person name="Engels R."/>
            <person name="Erickson J."/>
            <person name="Farina A."/>
            <person name="Faro S."/>
            <person name="Ferreira P."/>
            <person name="Fischer H."/>
            <person name="Fitzgerald M."/>
            <person name="Foley K."/>
            <person name="Gage D."/>
            <person name="Galagan J."/>
            <person name="Gearin G."/>
            <person name="Gnerre S."/>
            <person name="Gnirke A."/>
            <person name="Goyette A."/>
            <person name="Graham J."/>
            <person name="Grandbois E."/>
            <person name="Gyaltsen K."/>
            <person name="Hafez N."/>
            <person name="Hagopian D."/>
            <person name="Hagos B."/>
            <person name="Hall J."/>
            <person name="Hatcher B."/>
            <person name="Heller A."/>
            <person name="Higgins H."/>
            <person name="Honan T."/>
            <person name="Horn A."/>
            <person name="Houde N."/>
            <person name="Hughes L."/>
            <person name="Hulme W."/>
            <person name="Husby E."/>
            <person name="Iliev I."/>
            <person name="Jaffe D."/>
            <person name="Jones C."/>
            <person name="Kamal M."/>
            <person name="Kamat A."/>
            <person name="Kamvysselis M."/>
            <person name="Karlsson E."/>
            <person name="Kells C."/>
            <person name="Kieu A."/>
            <person name="Kisner P."/>
            <person name="Kodira C."/>
            <person name="Kulbokas E."/>
            <person name="Labutti K."/>
            <person name="Lama D."/>
            <person name="Landers T."/>
            <person name="Leger J."/>
            <person name="Levine S."/>
            <person name="Lewis D."/>
            <person name="Lewis T."/>
            <person name="Lindblad-toh K."/>
            <person name="Liu X."/>
            <person name="Lokyitsang T."/>
            <person name="Lokyitsang Y."/>
            <person name="Lucien O."/>
            <person name="Lui A."/>
            <person name="Ma L.J."/>
            <person name="Mabbitt R."/>
            <person name="Macdonald J."/>
            <person name="Maclean C."/>
            <person name="Major J."/>
            <person name="Manning J."/>
            <person name="Marabella R."/>
            <person name="Maru K."/>
            <person name="Matthews C."/>
            <person name="Mauceli E."/>
            <person name="Mccarthy M."/>
            <person name="Mcdonough S."/>
            <person name="Mcghee T."/>
            <person name="Meldrim J."/>
            <person name="Meneus L."/>
            <person name="Mesirov J."/>
            <person name="Mihalev A."/>
            <person name="Mihova T."/>
            <person name="Mikkelsen T."/>
            <person name="Mlenga V."/>
            <person name="Moru K."/>
            <person name="Mozes J."/>
            <person name="Mulrain L."/>
            <person name="Munson G."/>
            <person name="Naylor J."/>
            <person name="Newes C."/>
            <person name="Nguyen C."/>
            <person name="Nguyen N."/>
            <person name="Nguyen T."/>
            <person name="Nicol R."/>
            <person name="Nielsen C."/>
            <person name="Nizzari M."/>
            <person name="Norbu C."/>
            <person name="Norbu N."/>
            <person name="O'donnell P."/>
            <person name="Okoawo O."/>
            <person name="O'leary S."/>
            <person name="Omotosho B."/>
            <person name="O'neill K."/>
            <person name="Osman S."/>
            <person name="Parker S."/>
            <person name="Perrin D."/>
            <person name="Phunkhang P."/>
            <person name="Piqani B."/>
            <person name="Purcell S."/>
            <person name="Rachupka T."/>
            <person name="Ramasamy U."/>
            <person name="Rameau R."/>
            <person name="Ray V."/>
            <person name="Raymond C."/>
            <person name="Retta R."/>
            <person name="Richardson S."/>
            <person name="Rise C."/>
            <person name="Rodriguez J."/>
            <person name="Rogers J."/>
            <person name="Rogov P."/>
            <person name="Rutman M."/>
            <person name="Schupbach R."/>
            <person name="Seaman C."/>
            <person name="Settipalli S."/>
            <person name="Sharpe T."/>
            <person name="Sheridan J."/>
            <person name="Sherpa N."/>
            <person name="Shi J."/>
            <person name="Smirnov S."/>
            <person name="Smith C."/>
            <person name="Sougnez C."/>
            <person name="Spencer B."/>
            <person name="Stalker J."/>
            <person name="Stange-thomann N."/>
            <person name="Stavropoulos S."/>
            <person name="Stetson K."/>
            <person name="Stone C."/>
            <person name="Stone S."/>
            <person name="Stubbs M."/>
            <person name="Talamas J."/>
            <person name="Tchuinga P."/>
            <person name="Tenzing P."/>
            <person name="Tesfaye S."/>
            <person name="Theodore J."/>
            <person name="Thoulutsang Y."/>
            <person name="Topham K."/>
            <person name="Towey S."/>
            <person name="Tsamla T."/>
            <person name="Tsomo N."/>
            <person name="Vallee D."/>
            <person name="Vassiliev H."/>
            <person name="Venkataraman V."/>
            <person name="Vinson J."/>
            <person name="Vo A."/>
            <person name="Wade C."/>
            <person name="Wang S."/>
            <person name="Wangchuk T."/>
            <person name="Wangdi T."/>
            <person name="Whittaker C."/>
            <person name="Wilkinson J."/>
            <person name="Wu Y."/>
            <person name="Wyman D."/>
            <person name="Yadav S."/>
            <person name="Yang S."/>
            <person name="Yang X."/>
            <person name="Yeager S."/>
            <person name="Yee E."/>
            <person name="Young G."/>
            <person name="Zainoun J."/>
            <person name="Zembeck L."/>
            <person name="Zimmer A."/>
            <person name="Zody M."/>
            <person name="Lander E."/>
        </authorList>
    </citation>
    <scope>NUCLEOTIDE SEQUENCE [LARGE SCALE GENOMIC DNA]</scope>
</reference>
<reference evidence="6" key="2">
    <citation type="submission" date="2025-08" db="UniProtKB">
        <authorList>
            <consortium name="Ensembl"/>
        </authorList>
    </citation>
    <scope>IDENTIFICATION</scope>
</reference>
<dbReference type="Proteomes" id="UP000007875">
    <property type="component" value="Unassembled WGS sequence"/>
</dbReference>
<evidence type="ECO:0000256" key="5">
    <source>
        <dbReference type="SAM" id="Phobius"/>
    </source>
</evidence>
<evidence type="ECO:0000256" key="4">
    <source>
        <dbReference type="ARBA" id="ARBA00023136"/>
    </source>
</evidence>
<dbReference type="GO" id="GO:0006820">
    <property type="term" value="P:monoatomic anion transport"/>
    <property type="evidence" value="ECO:0007669"/>
    <property type="project" value="TreeGrafter"/>
</dbReference>
<dbReference type="InterPro" id="IPR050382">
    <property type="entry name" value="MFS_Na/Anion_cotransporter"/>
</dbReference>
<dbReference type="HOGENOM" id="CLU_178756_0_0_1"/>
<evidence type="ECO:0000256" key="2">
    <source>
        <dbReference type="ARBA" id="ARBA00022692"/>
    </source>
</evidence>
<keyword evidence="2 5" id="KW-0812">Transmembrane</keyword>
<dbReference type="STRING" id="51511.ENSCSAVP00000003582"/>
<dbReference type="GO" id="GO:0022857">
    <property type="term" value="F:transmembrane transporter activity"/>
    <property type="evidence" value="ECO:0007669"/>
    <property type="project" value="TreeGrafter"/>
</dbReference>
<evidence type="ECO:0000256" key="3">
    <source>
        <dbReference type="ARBA" id="ARBA00022989"/>
    </source>
</evidence>
<dbReference type="PANTHER" id="PTHR11662:SF399">
    <property type="entry name" value="FI19708P1-RELATED"/>
    <property type="match status" value="1"/>
</dbReference>
<evidence type="ECO:0000313" key="7">
    <source>
        <dbReference type="Proteomes" id="UP000007875"/>
    </source>
</evidence>
<evidence type="ECO:0000313" key="6">
    <source>
        <dbReference type="Ensembl" id="ENSCSAVP00000003582.1"/>
    </source>
</evidence>
<proteinExistence type="predicted"/>
<evidence type="ECO:0008006" key="8">
    <source>
        <dbReference type="Google" id="ProtNLM"/>
    </source>
</evidence>
<evidence type="ECO:0000256" key="1">
    <source>
        <dbReference type="ARBA" id="ARBA00004141"/>
    </source>
</evidence>
<name>H2YE34_CIOSA</name>
<protein>
    <recommendedName>
        <fullName evidence="8">Major facilitator superfamily (MFS) profile domain-containing protein</fullName>
    </recommendedName>
</protein>
<dbReference type="GO" id="GO:0016324">
    <property type="term" value="C:apical plasma membrane"/>
    <property type="evidence" value="ECO:0007669"/>
    <property type="project" value="TreeGrafter"/>
</dbReference>